<dbReference type="InterPro" id="IPR036779">
    <property type="entry name" value="LysM_dom_sf"/>
</dbReference>
<organism evidence="3 4">
    <name type="scientific">Lentilactobacillus rapi DSM 19907 = JCM 15042</name>
    <dbReference type="NCBI Taxonomy" id="1423795"/>
    <lineage>
        <taxon>Bacteria</taxon>
        <taxon>Bacillati</taxon>
        <taxon>Bacillota</taxon>
        <taxon>Bacilli</taxon>
        <taxon>Lactobacillales</taxon>
        <taxon>Lactobacillaceae</taxon>
        <taxon>Lentilactobacillus</taxon>
    </lineage>
</organism>
<protein>
    <submittedName>
        <fullName evidence="3">LysM domain protein</fullName>
    </submittedName>
</protein>
<evidence type="ECO:0000313" key="4">
    <source>
        <dbReference type="Proteomes" id="UP000051977"/>
    </source>
</evidence>
<accession>A0ABR5PE62</accession>
<evidence type="ECO:0000313" key="3">
    <source>
        <dbReference type="EMBL" id="KRL17266.1"/>
    </source>
</evidence>
<name>A0ABR5PE62_9LACO</name>
<sequence length="226" mass="23683">MEELFKYSAPILVTENSKVVMIIKKSLLTLSVITGFLGLSGVVANADTYTVKSGDTVANIADKFNDTVNGITKRNNLSDADLILVGQKLEVGNNAKTSSKTNMKTSTAIHNEHKDTAVADTSASSDDPSSNSSSSTDATASATITPAAFQSQGVVYQNGKKWTYYTGAAFADGTTNHGGYDADGYLIVAAPSDVPFGTHVQTPLGEGVVHDRGTAIVGNHYDLVMP</sequence>
<dbReference type="CDD" id="cd00118">
    <property type="entry name" value="LysM"/>
    <property type="match status" value="1"/>
</dbReference>
<evidence type="ECO:0000256" key="1">
    <source>
        <dbReference type="SAM" id="MobiDB-lite"/>
    </source>
</evidence>
<dbReference type="Proteomes" id="UP000051977">
    <property type="component" value="Unassembled WGS sequence"/>
</dbReference>
<proteinExistence type="predicted"/>
<gene>
    <name evidence="3" type="ORF">FD12_GL001888</name>
</gene>
<dbReference type="SMART" id="SM00257">
    <property type="entry name" value="LysM"/>
    <property type="match status" value="1"/>
</dbReference>
<keyword evidence="4" id="KW-1185">Reference proteome</keyword>
<reference evidence="3 4" key="1">
    <citation type="journal article" date="2015" name="Genome Announc.">
        <title>Expanding the biotechnology potential of lactobacilli through comparative genomics of 213 strains and associated genera.</title>
        <authorList>
            <person name="Sun Z."/>
            <person name="Harris H.M."/>
            <person name="McCann A."/>
            <person name="Guo C."/>
            <person name="Argimon S."/>
            <person name="Zhang W."/>
            <person name="Yang X."/>
            <person name="Jeffery I.B."/>
            <person name="Cooney J.C."/>
            <person name="Kagawa T.F."/>
            <person name="Liu W."/>
            <person name="Song Y."/>
            <person name="Salvetti E."/>
            <person name="Wrobel A."/>
            <person name="Rasinkangas P."/>
            <person name="Parkhill J."/>
            <person name="Rea M.C."/>
            <person name="O'Sullivan O."/>
            <person name="Ritari J."/>
            <person name="Douillard F.P."/>
            <person name="Paul Ross R."/>
            <person name="Yang R."/>
            <person name="Briner A.E."/>
            <person name="Felis G.E."/>
            <person name="de Vos W.M."/>
            <person name="Barrangou R."/>
            <person name="Klaenhammer T.R."/>
            <person name="Caufield P.W."/>
            <person name="Cui Y."/>
            <person name="Zhang H."/>
            <person name="O'Toole P.W."/>
        </authorList>
    </citation>
    <scope>NUCLEOTIDE SEQUENCE [LARGE SCALE GENOMIC DNA]</scope>
    <source>
        <strain evidence="3 4">DSM 19907</strain>
    </source>
</reference>
<feature type="domain" description="LysM" evidence="2">
    <location>
        <begin position="47"/>
        <end position="91"/>
    </location>
</feature>
<dbReference type="Gene3D" id="3.10.350.10">
    <property type="entry name" value="LysM domain"/>
    <property type="match status" value="1"/>
</dbReference>
<comment type="caution">
    <text evidence="3">The sequence shown here is derived from an EMBL/GenBank/DDBJ whole genome shotgun (WGS) entry which is preliminary data.</text>
</comment>
<feature type="compositionally biased region" description="Low complexity" evidence="1">
    <location>
        <begin position="95"/>
        <end position="108"/>
    </location>
</feature>
<feature type="compositionally biased region" description="Low complexity" evidence="1">
    <location>
        <begin position="118"/>
        <end position="138"/>
    </location>
</feature>
<dbReference type="InterPro" id="IPR018392">
    <property type="entry name" value="LysM"/>
</dbReference>
<feature type="region of interest" description="Disordered" evidence="1">
    <location>
        <begin position="95"/>
        <end position="138"/>
    </location>
</feature>
<dbReference type="EMBL" id="AZEI01000030">
    <property type="protein sequence ID" value="KRL17266.1"/>
    <property type="molecule type" value="Genomic_DNA"/>
</dbReference>
<dbReference type="SUPFAM" id="SSF54106">
    <property type="entry name" value="LysM domain"/>
    <property type="match status" value="1"/>
</dbReference>
<dbReference type="PROSITE" id="PS51782">
    <property type="entry name" value="LYSM"/>
    <property type="match status" value="1"/>
</dbReference>
<evidence type="ECO:0000259" key="2">
    <source>
        <dbReference type="PROSITE" id="PS51782"/>
    </source>
</evidence>
<dbReference type="Pfam" id="PF01476">
    <property type="entry name" value="LysM"/>
    <property type="match status" value="1"/>
</dbReference>